<evidence type="ECO:0000313" key="2">
    <source>
        <dbReference type="Proteomes" id="UP000033648"/>
    </source>
</evidence>
<accession>A0A0F4L2S4</accession>
<reference evidence="1 2" key="1">
    <citation type="submission" date="2014-12" db="EMBL/GenBank/DDBJ databases">
        <title>Comparative genomics of the lactic acid bacteria isolated from the honey bee gut.</title>
        <authorList>
            <person name="Ellegaard K.M."/>
            <person name="Tamarit D."/>
            <person name="Javelind E."/>
            <person name="Olofsson T."/>
            <person name="Andersson S.G."/>
            <person name="Vasquez A."/>
        </authorList>
    </citation>
    <scope>NUCLEOTIDE SEQUENCE [LARGE SCALE GENOMIC DNA]</scope>
    <source>
        <strain evidence="1 2">Bin2</strain>
    </source>
</reference>
<name>A0A0F4L2S4_9BIFI</name>
<dbReference type="EMBL" id="JWME01000003">
    <property type="protein sequence ID" value="KJY52955.1"/>
    <property type="molecule type" value="Genomic_DNA"/>
</dbReference>
<evidence type="ECO:0000313" key="1">
    <source>
        <dbReference type="EMBL" id="KJY52955.1"/>
    </source>
</evidence>
<organism evidence="1 2">
    <name type="scientific">Bifidobacterium asteroides</name>
    <dbReference type="NCBI Taxonomy" id="1684"/>
    <lineage>
        <taxon>Bacteria</taxon>
        <taxon>Bacillati</taxon>
        <taxon>Actinomycetota</taxon>
        <taxon>Actinomycetes</taxon>
        <taxon>Bifidobacteriales</taxon>
        <taxon>Bifidobacteriaceae</taxon>
        <taxon>Bifidobacterium</taxon>
    </lineage>
</organism>
<protein>
    <submittedName>
        <fullName evidence="1">Uncharacterized protein</fullName>
    </submittedName>
</protein>
<dbReference type="Proteomes" id="UP000033648">
    <property type="component" value="Unassembled WGS sequence"/>
</dbReference>
<comment type="caution">
    <text evidence="1">The sequence shown here is derived from an EMBL/GenBank/DDBJ whole genome shotgun (WGS) entry which is preliminary data.</text>
</comment>
<sequence length="180" mass="19978">MVKHTALPPQETPGNPHLFFDACRALPHPLADHVIASACRIPCSAPINRKEPLPGAVKVHYNSGMAIRFTDSAHRHFGEDRLDEAMVLRAIGEPVWTAIVDPDDPSVPPPAPGDPPIALIVCKRHPGALDDDLLEVLIHPDGPDMRVFHVMHLGGLWRDYWHRWSDGRDGNGTTTERKRQ</sequence>
<proteinExistence type="predicted"/>
<dbReference type="AlphaFoldDB" id="A0A0F4L2S4"/>
<dbReference type="PATRIC" id="fig|1684.4.peg.127"/>
<gene>
    <name evidence="1" type="ORF">JF69_01160</name>
</gene>